<dbReference type="GO" id="GO:0005975">
    <property type="term" value="P:carbohydrate metabolic process"/>
    <property type="evidence" value="ECO:0007669"/>
    <property type="project" value="InterPro"/>
</dbReference>
<dbReference type="GO" id="GO:0004563">
    <property type="term" value="F:beta-N-acetylhexosaminidase activity"/>
    <property type="evidence" value="ECO:0007669"/>
    <property type="project" value="UniProtKB-ARBA"/>
</dbReference>
<evidence type="ECO:0000313" key="4">
    <source>
        <dbReference type="EMBL" id="AIA83861.1"/>
    </source>
</evidence>
<accession>A0A060BTN2</accession>
<protein>
    <submittedName>
        <fullName evidence="4">Glyco_hydro_20</fullName>
    </submittedName>
</protein>
<organism evidence="4">
    <name type="scientific">uncultured Cellulomonas sp</name>
    <dbReference type="NCBI Taxonomy" id="189682"/>
    <lineage>
        <taxon>Bacteria</taxon>
        <taxon>Bacillati</taxon>
        <taxon>Actinomycetota</taxon>
        <taxon>Actinomycetes</taxon>
        <taxon>Micrococcales</taxon>
        <taxon>Cellulomonadaceae</taxon>
        <taxon>Cellulomonas</taxon>
        <taxon>environmental samples</taxon>
    </lineage>
</organism>
<name>A0A060BTN2_9CELL</name>
<evidence type="ECO:0000259" key="3">
    <source>
        <dbReference type="Pfam" id="PF00728"/>
    </source>
</evidence>
<feature type="domain" description="Glycoside hydrolase family 20 catalytic" evidence="3">
    <location>
        <begin position="50"/>
        <end position="125"/>
    </location>
</feature>
<dbReference type="Pfam" id="PF00728">
    <property type="entry name" value="Glyco_hydro_20"/>
    <property type="match status" value="1"/>
</dbReference>
<evidence type="ECO:0000256" key="1">
    <source>
        <dbReference type="ARBA" id="ARBA00006285"/>
    </source>
</evidence>
<reference evidence="4" key="1">
    <citation type="journal article" date="2013" name="Environ. Microbiol.">
        <title>Seasonally variable intestinal metagenomes of the red palm weevil (Rhynchophorus ferrugineus).</title>
        <authorList>
            <person name="Jia S."/>
            <person name="Zhang X."/>
            <person name="Zhang G."/>
            <person name="Yin A."/>
            <person name="Zhang S."/>
            <person name="Li F."/>
            <person name="Wang L."/>
            <person name="Zhao D."/>
            <person name="Yun Q."/>
            <person name="Tala"/>
            <person name="Wang J."/>
            <person name="Sun G."/>
            <person name="Baabdullah M."/>
            <person name="Yu X."/>
            <person name="Hu S."/>
            <person name="Al-Mssallem I.S."/>
            <person name="Yu J."/>
        </authorList>
    </citation>
    <scope>NUCLEOTIDE SEQUENCE</scope>
</reference>
<evidence type="ECO:0000256" key="2">
    <source>
        <dbReference type="ARBA" id="ARBA00022801"/>
    </source>
</evidence>
<dbReference type="EMBL" id="KF116616">
    <property type="protein sequence ID" value="AIA83861.1"/>
    <property type="molecule type" value="Genomic_DNA"/>
</dbReference>
<keyword evidence="2" id="KW-0378">Hydrolase</keyword>
<dbReference type="SUPFAM" id="SSF51445">
    <property type="entry name" value="(Trans)glycosidases"/>
    <property type="match status" value="1"/>
</dbReference>
<dbReference type="InterPro" id="IPR015883">
    <property type="entry name" value="Glyco_hydro_20_cat"/>
</dbReference>
<comment type="similarity">
    <text evidence="1">Belongs to the glycosyl hydrolase 20 family.</text>
</comment>
<proteinExistence type="inferred from homology"/>
<dbReference type="InterPro" id="IPR017853">
    <property type="entry name" value="GH"/>
</dbReference>
<sequence>MGVLDAAVERPETTRFLTEVLRAVAVMTQGDWIHVGGDECFTLAAEEYAQVVAAAQDIVQANGKGVLAWQEAAKAPLAATTMVQLWDTRKGLPEGFADALERGNPILMSPAPMAYLDMKYTAKSALGQDWAGT</sequence>
<feature type="non-terminal residue" evidence="4">
    <location>
        <position position="133"/>
    </location>
</feature>
<dbReference type="AlphaFoldDB" id="A0A060BTN2"/>
<dbReference type="Gene3D" id="3.20.20.80">
    <property type="entry name" value="Glycosidases"/>
    <property type="match status" value="1"/>
</dbReference>